<evidence type="ECO:0000259" key="9">
    <source>
        <dbReference type="Pfam" id="PF11933"/>
    </source>
</evidence>
<feature type="domain" description="Ion transport" evidence="8">
    <location>
        <begin position="164"/>
        <end position="416"/>
    </location>
</feature>
<dbReference type="InterPro" id="IPR027359">
    <property type="entry name" value="Volt_channel_dom_sf"/>
</dbReference>
<feature type="region of interest" description="Disordered" evidence="6">
    <location>
        <begin position="455"/>
        <end position="490"/>
    </location>
</feature>
<dbReference type="PANTHER" id="PTHR10037">
    <property type="entry name" value="VOLTAGE-GATED CATION CHANNEL CALCIUM AND SODIUM"/>
    <property type="match status" value="1"/>
</dbReference>
<dbReference type="AlphaFoldDB" id="A0A8C4YRG6"/>
<feature type="region of interest" description="Disordered" evidence="6">
    <location>
        <begin position="28"/>
        <end position="61"/>
    </location>
</feature>
<dbReference type="GeneTree" id="ENSGT00940000157130"/>
<proteinExistence type="predicted"/>
<evidence type="ECO:0000256" key="3">
    <source>
        <dbReference type="ARBA" id="ARBA00022989"/>
    </source>
</evidence>
<feature type="domain" description="Voltage-gated Na+ ion channel cytoplasmic" evidence="9">
    <location>
        <begin position="519"/>
        <end position="642"/>
    </location>
</feature>
<sequence>MAQSVLVPPGPDSFHYFTRESLAAIEQRIAEEKAKKSKKERKDDDDENGPKPNSDLEAGKTLPFIYGDIPPGMVSEPLEDLDPYYINKKTFVVLNRGKAIFRFSATSAVYMLTPFNPLRKIAIKILSTLFSMLIMCTILTNCVFMTLSNPPEWTKNVEGFCLEDFTFLRDPWNWLDFTVITFAYVTEFVDLGNVSALRTFRVLRALKTISVIPGLKTIVGALIQSVKKLSDVMILTVFCLSVFALIGLQLFMGNLRHKCLQWPPDNSTLEINVISYFNSTMGENGTFVNTTVSTFNWEEYIEDRSHFYFLEGQNDALLCGNSSDAGQCPEGYICIKAGRNPNYGYTSFDTFSWAFLSLFRLMTQDFWENLYQLTLRAAGKTYMIFFVLVIFLGSFYLINLILAVVAMAYEEQNQATMEEAEQKEAEFQQMLEQLKKQQEEAQVPLLSKTAPLLSSKSAKERRNRRKKRKQKEQSEGEEKDEEDFHKSESEDSIRRKGFRFSIEGNRLTYEKRFSSPHQSLLSIRGSLFSPRRSSRTSLFSFRGRAKDVGSENDFVEEVPLVPHRHGERRNSNISQASRSSRMIPVLPAKGKMHSTVDCNGVLLPEGTTTETELRKRRTSSYHVSMDFLAEPSARQRAMSLASILTNTMEELEESRQKCPPCWYRFANTCLIWDCCTPWLKVKHIVNLIVMDPFVDLAITICIVLNTLFMAMEHYPMTEQFSHVLSVGNLVSLYWDLHSRNVSQDSCYGSLLLFPRRLEYF</sequence>
<dbReference type="InterPro" id="IPR043203">
    <property type="entry name" value="VGCC_Ca_Na"/>
</dbReference>
<protein>
    <recommendedName>
        <fullName evidence="12">Sodium channel protein type 2 subunit alpha</fullName>
    </recommendedName>
</protein>
<feature type="compositionally biased region" description="Basic residues" evidence="6">
    <location>
        <begin position="459"/>
        <end position="470"/>
    </location>
</feature>
<feature type="compositionally biased region" description="Basic and acidic residues" evidence="6">
    <location>
        <begin position="471"/>
        <end position="490"/>
    </location>
</feature>
<keyword evidence="2 7" id="KW-0812">Transmembrane</keyword>
<keyword evidence="11" id="KW-1185">Reference proteome</keyword>
<reference evidence="10" key="2">
    <citation type="submission" date="2025-08" db="UniProtKB">
        <authorList>
            <consortium name="Ensembl"/>
        </authorList>
    </citation>
    <scope>IDENTIFICATION</scope>
</reference>
<reference evidence="10" key="3">
    <citation type="submission" date="2025-09" db="UniProtKB">
        <authorList>
            <consortium name="Ensembl"/>
        </authorList>
    </citation>
    <scope>IDENTIFICATION</scope>
</reference>
<keyword evidence="4 7" id="KW-0472">Membrane</keyword>
<evidence type="ECO:0000313" key="10">
    <source>
        <dbReference type="Ensembl" id="ENSGEVP00005028581.1"/>
    </source>
</evidence>
<dbReference type="Gene3D" id="1.10.287.70">
    <property type="match status" value="1"/>
</dbReference>
<dbReference type="Proteomes" id="UP000694390">
    <property type="component" value="Chromosome 11"/>
</dbReference>
<dbReference type="Pfam" id="PF11933">
    <property type="entry name" value="Na_trans_cytopl"/>
    <property type="match status" value="1"/>
</dbReference>
<reference evidence="10" key="1">
    <citation type="submission" date="2019-06" db="EMBL/GenBank/DDBJ databases">
        <title>G10K-VGP Goodes thornscrub tortoise genome, primary haplotype.</title>
        <authorList>
            <person name="Murphy B."/>
            <person name="Edwards T."/>
            <person name="Rhie A."/>
            <person name="Koren S."/>
            <person name="Phillippy A."/>
            <person name="Fedrigo O."/>
            <person name="Haase B."/>
            <person name="Mountcastle J."/>
            <person name="Lewin H."/>
            <person name="Damas J."/>
            <person name="Howe K."/>
            <person name="Formenti G."/>
            <person name="Myers G."/>
            <person name="Durbin R."/>
            <person name="Jarvis E.D."/>
        </authorList>
    </citation>
    <scope>NUCLEOTIDE SEQUENCE [LARGE SCALE GENOMIC DNA]</scope>
</reference>
<feature type="coiled-coil region" evidence="5">
    <location>
        <begin position="406"/>
        <end position="440"/>
    </location>
</feature>
<evidence type="ECO:0000256" key="1">
    <source>
        <dbReference type="ARBA" id="ARBA00004141"/>
    </source>
</evidence>
<dbReference type="PANTHER" id="PTHR10037:SF278">
    <property type="entry name" value="SODIUM CHANNEL PROTEIN TYPE 2 SUBUNIT ALPHA"/>
    <property type="match status" value="1"/>
</dbReference>
<evidence type="ECO:0000256" key="7">
    <source>
        <dbReference type="SAM" id="Phobius"/>
    </source>
</evidence>
<evidence type="ECO:0000256" key="6">
    <source>
        <dbReference type="SAM" id="MobiDB-lite"/>
    </source>
</evidence>
<evidence type="ECO:0000256" key="2">
    <source>
        <dbReference type="ARBA" id="ARBA00022692"/>
    </source>
</evidence>
<dbReference type="GO" id="GO:0019228">
    <property type="term" value="P:neuronal action potential"/>
    <property type="evidence" value="ECO:0007669"/>
    <property type="project" value="TreeGrafter"/>
</dbReference>
<dbReference type="Pfam" id="PF00520">
    <property type="entry name" value="Ion_trans"/>
    <property type="match status" value="1"/>
</dbReference>
<evidence type="ECO:0000256" key="5">
    <source>
        <dbReference type="SAM" id="Coils"/>
    </source>
</evidence>
<dbReference type="Ensembl" id="ENSGEVT00005030047.1">
    <property type="protein sequence ID" value="ENSGEVP00005028581.1"/>
    <property type="gene ID" value="ENSGEVG00005019990.1"/>
</dbReference>
<dbReference type="Gene3D" id="1.20.120.350">
    <property type="entry name" value="Voltage-gated potassium channels. Chain C"/>
    <property type="match status" value="2"/>
</dbReference>
<dbReference type="GO" id="GO:0086010">
    <property type="term" value="P:membrane depolarization during action potential"/>
    <property type="evidence" value="ECO:0007669"/>
    <property type="project" value="TreeGrafter"/>
</dbReference>
<dbReference type="FunFam" id="1.10.287.70:FF:000003">
    <property type="entry name" value="Sodium channel protein"/>
    <property type="match status" value="1"/>
</dbReference>
<dbReference type="InterPro" id="IPR005821">
    <property type="entry name" value="Ion_trans_dom"/>
</dbReference>
<evidence type="ECO:0000259" key="8">
    <source>
        <dbReference type="Pfam" id="PF00520"/>
    </source>
</evidence>
<evidence type="ECO:0008006" key="12">
    <source>
        <dbReference type="Google" id="ProtNLM"/>
    </source>
</evidence>
<name>A0A8C4YRG6_9SAUR</name>
<comment type="subcellular location">
    <subcellularLocation>
        <location evidence="1">Membrane</location>
        <topology evidence="1">Multi-pass membrane protein</topology>
    </subcellularLocation>
</comment>
<feature type="transmembrane region" description="Helical" evidence="7">
    <location>
        <begin position="382"/>
        <end position="409"/>
    </location>
</feature>
<keyword evidence="5" id="KW-0175">Coiled coil</keyword>
<keyword evidence="3 7" id="KW-1133">Transmembrane helix</keyword>
<feature type="transmembrane region" description="Helical" evidence="7">
    <location>
        <begin position="121"/>
        <end position="147"/>
    </location>
</feature>
<feature type="transmembrane region" description="Helical" evidence="7">
    <location>
        <begin position="232"/>
        <end position="252"/>
    </location>
</feature>
<dbReference type="SUPFAM" id="SSF81324">
    <property type="entry name" value="Voltage-gated potassium channels"/>
    <property type="match status" value="1"/>
</dbReference>
<gene>
    <name evidence="10" type="primary">SCN2A</name>
</gene>
<evidence type="ECO:0000313" key="11">
    <source>
        <dbReference type="Proteomes" id="UP000694390"/>
    </source>
</evidence>
<accession>A0A8C4YRG6</accession>
<dbReference type="InterPro" id="IPR024583">
    <property type="entry name" value="Na_trans_cytopl"/>
</dbReference>
<evidence type="ECO:0000256" key="4">
    <source>
        <dbReference type="ARBA" id="ARBA00023136"/>
    </source>
</evidence>
<dbReference type="GO" id="GO:0001518">
    <property type="term" value="C:voltage-gated sodium channel complex"/>
    <property type="evidence" value="ECO:0007669"/>
    <property type="project" value="TreeGrafter"/>
</dbReference>
<dbReference type="GO" id="GO:0005248">
    <property type="term" value="F:voltage-gated sodium channel activity"/>
    <property type="evidence" value="ECO:0007669"/>
    <property type="project" value="TreeGrafter"/>
</dbReference>
<organism evidence="10 11">
    <name type="scientific">Gopherus evgoodei</name>
    <name type="common">Goodes thornscrub tortoise</name>
    <dbReference type="NCBI Taxonomy" id="1825980"/>
    <lineage>
        <taxon>Eukaryota</taxon>
        <taxon>Metazoa</taxon>
        <taxon>Chordata</taxon>
        <taxon>Craniata</taxon>
        <taxon>Vertebrata</taxon>
        <taxon>Euteleostomi</taxon>
        <taxon>Archelosauria</taxon>
        <taxon>Testudinata</taxon>
        <taxon>Testudines</taxon>
        <taxon>Cryptodira</taxon>
        <taxon>Durocryptodira</taxon>
        <taxon>Testudinoidea</taxon>
        <taxon>Testudinidae</taxon>
        <taxon>Gopherus</taxon>
    </lineage>
</organism>